<feature type="domain" description="DUF3874" evidence="3">
    <location>
        <begin position="620"/>
        <end position="689"/>
    </location>
</feature>
<dbReference type="AlphaFoldDB" id="A0A078SN06"/>
<dbReference type="EMBL" id="JNHN01000053">
    <property type="protein sequence ID" value="KDS61761.1"/>
    <property type="molecule type" value="Genomic_DNA"/>
</dbReference>
<evidence type="ECO:0000259" key="3">
    <source>
        <dbReference type="Pfam" id="PF12990"/>
    </source>
</evidence>
<accession>A0A078SN06</accession>
<dbReference type="Pfam" id="PF08800">
    <property type="entry name" value="BT4734-like_N"/>
    <property type="match status" value="1"/>
</dbReference>
<evidence type="ECO:0000259" key="2">
    <source>
        <dbReference type="Pfam" id="PF08800"/>
    </source>
</evidence>
<protein>
    <recommendedName>
        <fullName evidence="6">Helicase</fullName>
    </recommendedName>
</protein>
<sequence length="697" mass="81447">MKITQLREKDGNLTLSTTDLDTFLQKIKTETKTQPVSTFRQQLRYCLPGKRCNEADRLPKVLPAAEFRKTNGVCQMKTYNGIVELTVGPLSGKSEIALVKRLAWEQPQTRLVFTGSSGRTVKIWTTFTRPNNSLPGKREEAEVFHAHAYRLAVKCYQPQLPFDILLKEPKLEQSPRLSFDPEAMYRPDSIQFYLAQPVSMPDETTYREALQDEKSPLTRAVPGYEAEEAIIMLFEAALQKTFAEATGAGADNSLHSLTVRLAENCFRSGIPEEETVKRTYFHYYLRQKETVIRQIIRSVYQENKGFNTQSSLSKEQRLAIQTDEFMKRRYDFRYNTQVGEVEYRERHSFRFRFSPIDKRTLNSIALDAQSEGIPLWDRDISRYIYSNRIPVFNPLEDYLYDLPHWDGKDRILALARTVPCNNPYWAELFHRWFLNMVAHWRGNTDKKYANSVSPLLVGAQGTRKSTFCRSIVPPELRAYYTDSIDFSRKRDAELYLNRFALINIDEFDQISSTQQGFLKHILQKPVVNVRKPYANAVLEMRRYASFIATSNQKDLLTDPSGSRRFICIEVTEAIDTNRPIDYNQLYAQAMHELDHGERYWFDQSDERIMTENNHDFEQIPPEEQLFYHYFRVAGNDEEGEWLSSAEILNRLRRYSAIPLSTKRVNVFGRILQKHEVPSRRTRFGTLYHVVECKRQED</sequence>
<dbReference type="Pfam" id="PF12990">
    <property type="entry name" value="DUF3874"/>
    <property type="match status" value="1"/>
</dbReference>
<dbReference type="InterPro" id="IPR014907">
    <property type="entry name" value="BT4734-like_N"/>
</dbReference>
<dbReference type="InterPro" id="IPR027417">
    <property type="entry name" value="P-loop_NTPase"/>
</dbReference>
<feature type="domain" description="Virulence-associated protein E-like" evidence="1">
    <location>
        <begin position="404"/>
        <end position="617"/>
    </location>
</feature>
<comment type="caution">
    <text evidence="4">The sequence shown here is derived from an EMBL/GenBank/DDBJ whole genome shotgun (WGS) entry which is preliminary data.</text>
</comment>
<feature type="domain" description="BT4734-like N-terminal" evidence="2">
    <location>
        <begin position="55"/>
        <end position="185"/>
    </location>
</feature>
<evidence type="ECO:0008006" key="6">
    <source>
        <dbReference type="Google" id="ProtNLM"/>
    </source>
</evidence>
<gene>
    <name evidence="4" type="ORF">M094_3560</name>
</gene>
<organism evidence="4 5">
    <name type="scientific">Bacteroides uniformis str. 3978 T3 ii</name>
    <dbReference type="NCBI Taxonomy" id="1339349"/>
    <lineage>
        <taxon>Bacteria</taxon>
        <taxon>Pseudomonadati</taxon>
        <taxon>Bacteroidota</taxon>
        <taxon>Bacteroidia</taxon>
        <taxon>Bacteroidales</taxon>
        <taxon>Bacteroidaceae</taxon>
        <taxon>Bacteroides</taxon>
    </lineage>
</organism>
<reference evidence="4 5" key="1">
    <citation type="submission" date="2014-04" db="EMBL/GenBank/DDBJ databases">
        <authorList>
            <person name="Sears C."/>
            <person name="Carroll K."/>
            <person name="Sack B.R."/>
            <person name="Qadri F."/>
            <person name="Myers L.L."/>
            <person name="Chung G.-T."/>
            <person name="Escheverria P."/>
            <person name="Fraser C.M."/>
            <person name="Sadzewicz L."/>
            <person name="Shefchek K.A."/>
            <person name="Tallon L."/>
            <person name="Das S.P."/>
            <person name="Daugherty S."/>
            <person name="Mongodin E.F."/>
        </authorList>
    </citation>
    <scope>NUCLEOTIDE SEQUENCE [LARGE SCALE GENOMIC DNA]</scope>
    <source>
        <strain evidence="4 5">3978 T3 ii</strain>
    </source>
</reference>
<evidence type="ECO:0000313" key="5">
    <source>
        <dbReference type="Proteomes" id="UP000028013"/>
    </source>
</evidence>
<evidence type="ECO:0000259" key="1">
    <source>
        <dbReference type="Pfam" id="PF05272"/>
    </source>
</evidence>
<dbReference type="SUPFAM" id="SSF52540">
    <property type="entry name" value="P-loop containing nucleoside triphosphate hydrolases"/>
    <property type="match status" value="1"/>
</dbReference>
<dbReference type="Pfam" id="PF05272">
    <property type="entry name" value="VapE-like_dom"/>
    <property type="match status" value="1"/>
</dbReference>
<dbReference type="RefSeq" id="WP_035449156.1">
    <property type="nucleotide sequence ID" value="NZ_JNHN01000053.1"/>
</dbReference>
<name>A0A078SN06_BACUN</name>
<dbReference type="PANTHER" id="PTHR34985">
    <property type="entry name" value="SLR0554 PROTEIN"/>
    <property type="match status" value="1"/>
</dbReference>
<dbReference type="InterPro" id="IPR007936">
    <property type="entry name" value="VapE-like_dom"/>
</dbReference>
<dbReference type="PANTHER" id="PTHR34985:SF1">
    <property type="entry name" value="SLR0554 PROTEIN"/>
    <property type="match status" value="1"/>
</dbReference>
<dbReference type="InterPro" id="IPR024450">
    <property type="entry name" value="DUF3874"/>
</dbReference>
<dbReference type="PATRIC" id="fig|1339349.3.peg.418"/>
<dbReference type="Proteomes" id="UP000028013">
    <property type="component" value="Unassembled WGS sequence"/>
</dbReference>
<evidence type="ECO:0000313" key="4">
    <source>
        <dbReference type="EMBL" id="KDS61761.1"/>
    </source>
</evidence>
<proteinExistence type="predicted"/>